<evidence type="ECO:0000256" key="1">
    <source>
        <dbReference type="ARBA" id="ARBA00004167"/>
    </source>
</evidence>
<dbReference type="PROSITE" id="PS50011">
    <property type="entry name" value="PROTEIN_KINASE_DOM"/>
    <property type="match status" value="1"/>
</dbReference>
<evidence type="ECO:0000256" key="15">
    <source>
        <dbReference type="PROSITE-ProRule" id="PRU10141"/>
    </source>
</evidence>
<dbReference type="InterPro" id="IPR008271">
    <property type="entry name" value="Ser/Thr_kinase_AS"/>
</dbReference>
<dbReference type="InterPro" id="IPR017441">
    <property type="entry name" value="Protein_kinase_ATP_BS"/>
</dbReference>
<dbReference type="PANTHER" id="PTHR46008">
    <property type="entry name" value="LEAF RUST 10 DISEASE-RESISTANCE LOCUS RECEPTOR-LIKE PROTEIN KINASE-LIKE 1.4"/>
    <property type="match status" value="1"/>
</dbReference>
<accession>A0AAW1HML5</accession>
<dbReference type="SMART" id="SM00220">
    <property type="entry name" value="S_TKc"/>
    <property type="match status" value="1"/>
</dbReference>
<feature type="transmembrane region" description="Helical" evidence="17">
    <location>
        <begin position="265"/>
        <end position="289"/>
    </location>
</feature>
<feature type="domain" description="Protein kinase" evidence="19">
    <location>
        <begin position="336"/>
        <end position="619"/>
    </location>
</feature>
<dbReference type="InterPro" id="IPR032872">
    <property type="entry name" value="WAK_assoc_C"/>
</dbReference>
<protein>
    <recommendedName>
        <fullName evidence="2">non-specific serine/threonine protein kinase</fullName>
        <ecNumber evidence="2">2.7.11.1</ecNumber>
    </recommendedName>
</protein>
<gene>
    <name evidence="20" type="ORF">RND81_11G155000</name>
</gene>
<comment type="catalytic activity">
    <reaction evidence="13">
        <text>L-threonyl-[protein] + ATP = O-phospho-L-threonyl-[protein] + ADP + H(+)</text>
        <dbReference type="Rhea" id="RHEA:46608"/>
        <dbReference type="Rhea" id="RHEA-COMP:11060"/>
        <dbReference type="Rhea" id="RHEA-COMP:11605"/>
        <dbReference type="ChEBI" id="CHEBI:15378"/>
        <dbReference type="ChEBI" id="CHEBI:30013"/>
        <dbReference type="ChEBI" id="CHEBI:30616"/>
        <dbReference type="ChEBI" id="CHEBI:61977"/>
        <dbReference type="ChEBI" id="CHEBI:456216"/>
        <dbReference type="EC" id="2.7.11.1"/>
    </reaction>
</comment>
<evidence type="ECO:0000313" key="21">
    <source>
        <dbReference type="Proteomes" id="UP001443914"/>
    </source>
</evidence>
<evidence type="ECO:0000256" key="2">
    <source>
        <dbReference type="ARBA" id="ARBA00012513"/>
    </source>
</evidence>
<dbReference type="PANTHER" id="PTHR46008:SF2">
    <property type="entry name" value="LEAF RUST 10 DISEASE-RESISTANCE LOCUS RECEPTOR-LIKE PROTEIN KINASE-LIKE 1.4"/>
    <property type="match status" value="1"/>
</dbReference>
<dbReference type="GO" id="GO:0005886">
    <property type="term" value="C:plasma membrane"/>
    <property type="evidence" value="ECO:0007669"/>
    <property type="project" value="UniProtKB-ARBA"/>
</dbReference>
<evidence type="ECO:0000259" key="19">
    <source>
        <dbReference type="PROSITE" id="PS50011"/>
    </source>
</evidence>
<evidence type="ECO:0000256" key="3">
    <source>
        <dbReference type="ARBA" id="ARBA00022527"/>
    </source>
</evidence>
<keyword evidence="7 15" id="KW-0547">Nucleotide-binding</keyword>
<dbReference type="GO" id="GO:0030247">
    <property type="term" value="F:polysaccharide binding"/>
    <property type="evidence" value="ECO:0007669"/>
    <property type="project" value="InterPro"/>
</dbReference>
<keyword evidence="3" id="KW-0723">Serine/threonine-protein kinase</keyword>
<evidence type="ECO:0000256" key="5">
    <source>
        <dbReference type="ARBA" id="ARBA00022692"/>
    </source>
</evidence>
<feature type="region of interest" description="Disordered" evidence="16">
    <location>
        <begin position="627"/>
        <end position="650"/>
    </location>
</feature>
<dbReference type="EC" id="2.7.11.1" evidence="2"/>
<dbReference type="AlphaFoldDB" id="A0AAW1HML5"/>
<comment type="subcellular location">
    <subcellularLocation>
        <location evidence="1">Membrane</location>
        <topology evidence="1">Single-pass membrane protein</topology>
    </subcellularLocation>
</comment>
<keyword evidence="8" id="KW-0418">Kinase</keyword>
<comment type="caution">
    <text evidence="20">The sequence shown here is derived from an EMBL/GenBank/DDBJ whole genome shotgun (WGS) entry which is preliminary data.</text>
</comment>
<keyword evidence="6 18" id="KW-0732">Signal</keyword>
<feature type="chain" id="PRO_5043676808" description="non-specific serine/threonine protein kinase" evidence="18">
    <location>
        <begin position="28"/>
        <end position="650"/>
    </location>
</feature>
<evidence type="ECO:0000256" key="10">
    <source>
        <dbReference type="ARBA" id="ARBA00022989"/>
    </source>
</evidence>
<evidence type="ECO:0000256" key="6">
    <source>
        <dbReference type="ARBA" id="ARBA00022729"/>
    </source>
</evidence>
<evidence type="ECO:0000256" key="13">
    <source>
        <dbReference type="ARBA" id="ARBA00047899"/>
    </source>
</evidence>
<reference evidence="20" key="1">
    <citation type="submission" date="2024-03" db="EMBL/GenBank/DDBJ databases">
        <title>WGS assembly of Saponaria officinalis var. Norfolk2.</title>
        <authorList>
            <person name="Jenkins J."/>
            <person name="Shu S."/>
            <person name="Grimwood J."/>
            <person name="Barry K."/>
            <person name="Goodstein D."/>
            <person name="Schmutz J."/>
            <person name="Leebens-Mack J."/>
            <person name="Osbourn A."/>
        </authorList>
    </citation>
    <scope>NUCLEOTIDE SEQUENCE [LARGE SCALE GENOMIC DNA]</scope>
    <source>
        <strain evidence="20">JIC</strain>
    </source>
</reference>
<dbReference type="Gene3D" id="3.30.200.20">
    <property type="entry name" value="Phosphorylase Kinase, domain 1"/>
    <property type="match status" value="1"/>
</dbReference>
<feature type="binding site" evidence="15">
    <location>
        <position position="364"/>
    </location>
    <ligand>
        <name>ATP</name>
        <dbReference type="ChEBI" id="CHEBI:30616"/>
    </ligand>
</feature>
<dbReference type="Pfam" id="PF14380">
    <property type="entry name" value="WAK_assoc"/>
    <property type="match status" value="1"/>
</dbReference>
<dbReference type="GO" id="GO:0005524">
    <property type="term" value="F:ATP binding"/>
    <property type="evidence" value="ECO:0007669"/>
    <property type="project" value="UniProtKB-UniRule"/>
</dbReference>
<comment type="catalytic activity">
    <reaction evidence="14">
        <text>L-seryl-[protein] + ATP = O-phospho-L-seryl-[protein] + ADP + H(+)</text>
        <dbReference type="Rhea" id="RHEA:17989"/>
        <dbReference type="Rhea" id="RHEA-COMP:9863"/>
        <dbReference type="Rhea" id="RHEA-COMP:11604"/>
        <dbReference type="ChEBI" id="CHEBI:15378"/>
        <dbReference type="ChEBI" id="CHEBI:29999"/>
        <dbReference type="ChEBI" id="CHEBI:30616"/>
        <dbReference type="ChEBI" id="CHEBI:83421"/>
        <dbReference type="ChEBI" id="CHEBI:456216"/>
        <dbReference type="EC" id="2.7.11.1"/>
    </reaction>
</comment>
<keyword evidence="5 17" id="KW-0812">Transmembrane</keyword>
<keyword evidence="21" id="KW-1185">Reference proteome</keyword>
<name>A0AAW1HML5_SAPOF</name>
<evidence type="ECO:0000256" key="8">
    <source>
        <dbReference type="ARBA" id="ARBA00022777"/>
    </source>
</evidence>
<dbReference type="GO" id="GO:0004674">
    <property type="term" value="F:protein serine/threonine kinase activity"/>
    <property type="evidence" value="ECO:0007669"/>
    <property type="project" value="UniProtKB-KW"/>
</dbReference>
<evidence type="ECO:0000313" key="20">
    <source>
        <dbReference type="EMBL" id="KAK9677603.1"/>
    </source>
</evidence>
<dbReference type="InterPro" id="IPR000719">
    <property type="entry name" value="Prot_kinase_dom"/>
</dbReference>
<evidence type="ECO:0000256" key="17">
    <source>
        <dbReference type="SAM" id="Phobius"/>
    </source>
</evidence>
<evidence type="ECO:0000256" key="12">
    <source>
        <dbReference type="ARBA" id="ARBA00023180"/>
    </source>
</evidence>
<evidence type="ECO:0000256" key="9">
    <source>
        <dbReference type="ARBA" id="ARBA00022840"/>
    </source>
</evidence>
<evidence type="ECO:0000256" key="14">
    <source>
        <dbReference type="ARBA" id="ARBA00048679"/>
    </source>
</evidence>
<dbReference type="InterPro" id="IPR025287">
    <property type="entry name" value="WAK_GUB"/>
</dbReference>
<keyword evidence="4" id="KW-0808">Transferase</keyword>
<dbReference type="Proteomes" id="UP001443914">
    <property type="component" value="Unassembled WGS sequence"/>
</dbReference>
<dbReference type="SUPFAM" id="SSF56112">
    <property type="entry name" value="Protein kinase-like (PK-like)"/>
    <property type="match status" value="1"/>
</dbReference>
<evidence type="ECO:0000256" key="16">
    <source>
        <dbReference type="SAM" id="MobiDB-lite"/>
    </source>
</evidence>
<dbReference type="PROSITE" id="PS00108">
    <property type="entry name" value="PROTEIN_KINASE_ST"/>
    <property type="match status" value="1"/>
</dbReference>
<sequence length="650" mass="72931">MLYLMSFIGDLMVTIFIIILVLPSSTGVDSGYRTCTSSLFSCGSNVSNVGYPFWGDGRPRYCGLPTLQLQCLHNEIGDFTTLTIGSKDETVYKVMSLKHFESNITLELQGFENIPCTSYNKNISNIFKFSPSVENITFLYKCPSNILPRNSTNLVTCYEDQNHAKYQAYYVSNMSAHKEYKSCSSTVVPVFRKQLALHNKGVVRSITEVLLQGFEVSFEYSPKCLRCKTSRGICGSSNVSEFVCLCKNGSSDYACRKQHTGKRRLHLAIGIGGGILILIGLIIGLCYYLKLRFRSPVLLSRILSTDPMISDLDSDGSFNGIPVFLYRELKEATNNFDASRELGDGGFGIVYYGKLRDGREVAVKRLYEKNYKQVKQFMNEVKILTRLCHPNLVTLYGCTSQHSRDLLLVYEYISNGTVADHLHGDRSVSVALTWAIRLKIAIETASALSYLHNSEIVHRDVKTNNILLTDNFSVKVADFGLSRLFPVQVTHVSTAPQGTPGYLDPEYHKCYQVTDKSDVYSFVVVLVELISSLPAVDITRQDDEINLSDYAMNRIKRGVLHELVDQTLGYNSDFKVQRMITLVAEVAFQCLQQEKDVRPSMTEVLETLVRIEGLDYEALEAEETGKKRNWVSNDDGIDQTSPSPSSVVCN</sequence>
<evidence type="ECO:0000256" key="11">
    <source>
        <dbReference type="ARBA" id="ARBA00023136"/>
    </source>
</evidence>
<evidence type="ECO:0000256" key="4">
    <source>
        <dbReference type="ARBA" id="ARBA00022679"/>
    </source>
</evidence>
<feature type="compositionally biased region" description="Polar residues" evidence="16">
    <location>
        <begin position="638"/>
        <end position="650"/>
    </location>
</feature>
<dbReference type="PROSITE" id="PS00107">
    <property type="entry name" value="PROTEIN_KINASE_ATP"/>
    <property type="match status" value="1"/>
</dbReference>
<dbReference type="Pfam" id="PF07714">
    <property type="entry name" value="PK_Tyr_Ser-Thr"/>
    <property type="match status" value="1"/>
</dbReference>
<evidence type="ECO:0000256" key="18">
    <source>
        <dbReference type="SAM" id="SignalP"/>
    </source>
</evidence>
<dbReference type="InterPro" id="IPR011009">
    <property type="entry name" value="Kinase-like_dom_sf"/>
</dbReference>
<dbReference type="InterPro" id="IPR001245">
    <property type="entry name" value="Ser-Thr/Tyr_kinase_cat_dom"/>
</dbReference>
<dbReference type="FunFam" id="1.10.510.10:FF:000161">
    <property type="entry name" value="Wall-associated receptor kinase-like 20"/>
    <property type="match status" value="1"/>
</dbReference>
<keyword evidence="9 15" id="KW-0067">ATP-binding</keyword>
<dbReference type="Gene3D" id="1.10.510.10">
    <property type="entry name" value="Transferase(Phosphotransferase) domain 1"/>
    <property type="match status" value="1"/>
</dbReference>
<keyword evidence="12" id="KW-0325">Glycoprotein</keyword>
<proteinExistence type="predicted"/>
<keyword evidence="11 17" id="KW-0472">Membrane</keyword>
<keyword evidence="10 17" id="KW-1133">Transmembrane helix</keyword>
<dbReference type="Pfam" id="PF13947">
    <property type="entry name" value="GUB_WAK_bind"/>
    <property type="match status" value="1"/>
</dbReference>
<evidence type="ECO:0000256" key="7">
    <source>
        <dbReference type="ARBA" id="ARBA00022741"/>
    </source>
</evidence>
<feature type="signal peptide" evidence="18">
    <location>
        <begin position="1"/>
        <end position="27"/>
    </location>
</feature>
<organism evidence="20 21">
    <name type="scientific">Saponaria officinalis</name>
    <name type="common">Common soapwort</name>
    <name type="synonym">Lychnis saponaria</name>
    <dbReference type="NCBI Taxonomy" id="3572"/>
    <lineage>
        <taxon>Eukaryota</taxon>
        <taxon>Viridiplantae</taxon>
        <taxon>Streptophyta</taxon>
        <taxon>Embryophyta</taxon>
        <taxon>Tracheophyta</taxon>
        <taxon>Spermatophyta</taxon>
        <taxon>Magnoliopsida</taxon>
        <taxon>eudicotyledons</taxon>
        <taxon>Gunneridae</taxon>
        <taxon>Pentapetalae</taxon>
        <taxon>Caryophyllales</taxon>
        <taxon>Caryophyllaceae</taxon>
        <taxon>Caryophylleae</taxon>
        <taxon>Saponaria</taxon>
    </lineage>
</organism>
<dbReference type="EMBL" id="JBDFQZ010000011">
    <property type="protein sequence ID" value="KAK9677603.1"/>
    <property type="molecule type" value="Genomic_DNA"/>
</dbReference>